<dbReference type="RefSeq" id="WP_201675024.1">
    <property type="nucleotide sequence ID" value="NZ_JAEQNE010000003.1"/>
</dbReference>
<dbReference type="AlphaFoldDB" id="A0A936Z286"/>
<comment type="caution">
    <text evidence="2">The sequence shown here is derived from an EMBL/GenBank/DDBJ whole genome shotgun (WGS) entry which is preliminary data.</text>
</comment>
<protein>
    <submittedName>
        <fullName evidence="2">Uncharacterized protein</fullName>
    </submittedName>
</protein>
<evidence type="ECO:0000313" key="3">
    <source>
        <dbReference type="Proteomes" id="UP000599109"/>
    </source>
</evidence>
<reference evidence="2 3" key="1">
    <citation type="journal article" date="2017" name="Int. J. Syst. Evol. Microbiol.">
        <title>Ramlibacter monticola sp. nov., isolated from forest soil.</title>
        <authorList>
            <person name="Chaudhary D.K."/>
            <person name="Kim J."/>
        </authorList>
    </citation>
    <scope>NUCLEOTIDE SEQUENCE [LARGE SCALE GENOMIC DNA]</scope>
    <source>
        <strain evidence="2 3">KACC 19175</strain>
    </source>
</reference>
<feature type="compositionally biased region" description="Basic and acidic residues" evidence="1">
    <location>
        <begin position="163"/>
        <end position="184"/>
    </location>
</feature>
<sequence>MPDSPALFDCPASSDDLLLAQGFTDFVRARLGRDLRQQVNATGEPQAVPDPDGGPALIYLMGLHPFPHALVTLDDPQASVSALGPPESSPEEQEALPALLAGMAQKLNEELQRREGDRQALQESDQQVNECADAAKCRAQAAMDRALQAGDWDAWLQATMEEEQARGAQREPAARNEGDSRDLK</sequence>
<evidence type="ECO:0000313" key="2">
    <source>
        <dbReference type="EMBL" id="MBL0392395.1"/>
    </source>
</evidence>
<dbReference type="EMBL" id="JAEQNE010000003">
    <property type="protein sequence ID" value="MBL0392395.1"/>
    <property type="molecule type" value="Genomic_DNA"/>
</dbReference>
<evidence type="ECO:0000256" key="1">
    <source>
        <dbReference type="SAM" id="MobiDB-lite"/>
    </source>
</evidence>
<accession>A0A936Z286</accession>
<feature type="region of interest" description="Disordered" evidence="1">
    <location>
        <begin position="157"/>
        <end position="184"/>
    </location>
</feature>
<organism evidence="2 3">
    <name type="scientific">Ramlibacter monticola</name>
    <dbReference type="NCBI Taxonomy" id="1926872"/>
    <lineage>
        <taxon>Bacteria</taxon>
        <taxon>Pseudomonadati</taxon>
        <taxon>Pseudomonadota</taxon>
        <taxon>Betaproteobacteria</taxon>
        <taxon>Burkholderiales</taxon>
        <taxon>Comamonadaceae</taxon>
        <taxon>Ramlibacter</taxon>
    </lineage>
</organism>
<keyword evidence="3" id="KW-1185">Reference proteome</keyword>
<gene>
    <name evidence="2" type="ORF">JJ685_14745</name>
</gene>
<dbReference type="Proteomes" id="UP000599109">
    <property type="component" value="Unassembled WGS sequence"/>
</dbReference>
<proteinExistence type="predicted"/>
<name>A0A936Z286_9BURK</name>